<dbReference type="Proteomes" id="UP000008021">
    <property type="component" value="Chromosome 5"/>
</dbReference>
<accession>A0A0E0DRC9</accession>
<keyword evidence="3" id="KW-1185">Reference proteome</keyword>
<reference evidence="2" key="2">
    <citation type="submission" date="2018-05" db="EMBL/GenBank/DDBJ databases">
        <title>OmerRS3 (Oryza meridionalis Reference Sequence Version 3).</title>
        <authorList>
            <person name="Zhang J."/>
            <person name="Kudrna D."/>
            <person name="Lee S."/>
            <person name="Talag J."/>
            <person name="Welchert J."/>
            <person name="Wing R.A."/>
        </authorList>
    </citation>
    <scope>NUCLEOTIDE SEQUENCE [LARGE SCALE GENOMIC DNA]</scope>
    <source>
        <strain evidence="2">cv. OR44</strain>
    </source>
</reference>
<feature type="compositionally biased region" description="Low complexity" evidence="1">
    <location>
        <begin position="38"/>
        <end position="59"/>
    </location>
</feature>
<protein>
    <submittedName>
        <fullName evidence="2">Uncharacterized protein</fullName>
    </submittedName>
</protein>
<dbReference type="AlphaFoldDB" id="A0A0E0DRC9"/>
<reference evidence="2" key="1">
    <citation type="submission" date="2015-04" db="UniProtKB">
        <authorList>
            <consortium name="EnsemblPlants"/>
        </authorList>
    </citation>
    <scope>IDENTIFICATION</scope>
</reference>
<dbReference type="HOGENOM" id="CLU_2853613_0_0_1"/>
<proteinExistence type="predicted"/>
<evidence type="ECO:0000313" key="2">
    <source>
        <dbReference type="EnsemblPlants" id="OMERI05G14200.1"/>
    </source>
</evidence>
<evidence type="ECO:0000256" key="1">
    <source>
        <dbReference type="SAM" id="MobiDB-lite"/>
    </source>
</evidence>
<evidence type="ECO:0000313" key="3">
    <source>
        <dbReference type="Proteomes" id="UP000008021"/>
    </source>
</evidence>
<dbReference type="Gramene" id="OMERI05G14200.1">
    <property type="protein sequence ID" value="OMERI05G14200.1"/>
    <property type="gene ID" value="OMERI05G14200"/>
</dbReference>
<feature type="region of interest" description="Disordered" evidence="1">
    <location>
        <begin position="1"/>
        <end position="77"/>
    </location>
</feature>
<sequence>MLGDRILGDRIPLPQRDSFPFTSISRKSTRHNGRASGGRRVAAVAGAREPREGAAVVAGAEEESDGSGQSRGAGGWS</sequence>
<organism evidence="2">
    <name type="scientific">Oryza meridionalis</name>
    <dbReference type="NCBI Taxonomy" id="40149"/>
    <lineage>
        <taxon>Eukaryota</taxon>
        <taxon>Viridiplantae</taxon>
        <taxon>Streptophyta</taxon>
        <taxon>Embryophyta</taxon>
        <taxon>Tracheophyta</taxon>
        <taxon>Spermatophyta</taxon>
        <taxon>Magnoliopsida</taxon>
        <taxon>Liliopsida</taxon>
        <taxon>Poales</taxon>
        <taxon>Poaceae</taxon>
        <taxon>BOP clade</taxon>
        <taxon>Oryzoideae</taxon>
        <taxon>Oryzeae</taxon>
        <taxon>Oryzinae</taxon>
        <taxon>Oryza</taxon>
    </lineage>
</organism>
<dbReference type="EnsemblPlants" id="OMERI05G14200.1">
    <property type="protein sequence ID" value="OMERI05G14200.1"/>
    <property type="gene ID" value="OMERI05G14200"/>
</dbReference>
<name>A0A0E0DRC9_9ORYZ</name>